<keyword evidence="2" id="KW-0732">Signal</keyword>
<dbReference type="AlphaFoldDB" id="A0A9D2L4T6"/>
<comment type="caution">
    <text evidence="3">The sequence shown here is derived from an EMBL/GenBank/DDBJ whole genome shotgun (WGS) entry which is preliminary data.</text>
</comment>
<reference evidence="3" key="1">
    <citation type="journal article" date="2021" name="PeerJ">
        <title>Extensive microbial diversity within the chicken gut microbiome revealed by metagenomics and culture.</title>
        <authorList>
            <person name="Gilroy R."/>
            <person name="Ravi A."/>
            <person name="Getino M."/>
            <person name="Pursley I."/>
            <person name="Horton D.L."/>
            <person name="Alikhan N.F."/>
            <person name="Baker D."/>
            <person name="Gharbi K."/>
            <person name="Hall N."/>
            <person name="Watson M."/>
            <person name="Adriaenssens E.M."/>
            <person name="Foster-Nyarko E."/>
            <person name="Jarju S."/>
            <person name="Secka A."/>
            <person name="Antonio M."/>
            <person name="Oren A."/>
            <person name="Chaudhuri R.R."/>
            <person name="La Ragione R."/>
            <person name="Hildebrand F."/>
            <person name="Pallen M.J."/>
        </authorList>
    </citation>
    <scope>NUCLEOTIDE SEQUENCE</scope>
    <source>
        <strain evidence="3">CHK169-11906</strain>
    </source>
</reference>
<dbReference type="PROSITE" id="PS51257">
    <property type="entry name" value="PROKAR_LIPOPROTEIN"/>
    <property type="match status" value="1"/>
</dbReference>
<evidence type="ECO:0000256" key="1">
    <source>
        <dbReference type="SAM" id="MobiDB-lite"/>
    </source>
</evidence>
<dbReference type="Proteomes" id="UP000824259">
    <property type="component" value="Unassembled WGS sequence"/>
</dbReference>
<reference evidence="3" key="2">
    <citation type="submission" date="2021-04" db="EMBL/GenBank/DDBJ databases">
        <authorList>
            <person name="Gilroy R."/>
        </authorList>
    </citation>
    <scope>NUCLEOTIDE SEQUENCE</scope>
    <source>
        <strain evidence="3">CHK169-11906</strain>
    </source>
</reference>
<feature type="signal peptide" evidence="2">
    <location>
        <begin position="1"/>
        <end position="19"/>
    </location>
</feature>
<evidence type="ECO:0000256" key="2">
    <source>
        <dbReference type="SAM" id="SignalP"/>
    </source>
</evidence>
<proteinExistence type="predicted"/>
<evidence type="ECO:0000313" key="4">
    <source>
        <dbReference type="Proteomes" id="UP000824259"/>
    </source>
</evidence>
<name>A0A9D2L4T6_9BACT</name>
<feature type="region of interest" description="Disordered" evidence="1">
    <location>
        <begin position="27"/>
        <end position="46"/>
    </location>
</feature>
<gene>
    <name evidence="3" type="ORF">H9779_06555</name>
</gene>
<accession>A0A9D2L4T6</accession>
<sequence>MKRKINAILASLLFVFAGAISCAKTDPGVEPTPTPDPGPGPGPDPITPSLFVSVELSSYESAGGTTPDEDLLKNLRACLFEEGQMVAIYDHPTDSEKGFGFEIDRNDGTLYVLNLSTDQLDLNKLLAEGCTEEEWLSTYIGIERGTPIQFISGSTEISSDRSNSIRLSRGFARFDLRIRTVGKAEIKSLTWENCALQTRLFSNNEIEDSESGQITTHPSSPFTEDTEGVAYLYEQQNPEALLRAEAIVHGKPCLLEAKIPAQIQRNHIYTITLTKDEADQDIQFTIESWENGEDTNLYPDLGQQIVIDTEQSELPLGAEISGDGARLTLSHSHADFLLVLDCNDELEIIPSEMGHLTIEAIGTTRGVPGKNRFRISKPLYTPGMAAEELDIQFRRKGLNNIYPEDRLTIRLLANPVRLEGEIAFDIDSYAFDFDRYVDNELGRFILPAEKELQVEFPEGEDAWIQLVPSEESNLVIRVLGGWRPNDPKADGRIQEATLVICNAADGSERECYRISRRNYGLPVTWFHGVWWCKYNARGNSRDFEDQILCTSDPAALAGKNVLDYLRDCSAEEFYELWGWAYQGDSGKGMRVIEKDGILVMDGFSTSSSVHINKLPATTLAPDGYELPSMEEFNRIFDATDYVWVMWSGSHQLRNPWNGHSRINREQRRRNDLTIGSVQATDLLCIGMSSPDFPEHEAIVWYGPGAQWNNDGIKHSNHYNNILFGVYSPEGSGWYMAGSMAGLYLTQNGAGTKDTRVLRFKKSPVEYIY</sequence>
<dbReference type="EMBL" id="DWYR01000019">
    <property type="protein sequence ID" value="HJA99237.1"/>
    <property type="molecule type" value="Genomic_DNA"/>
</dbReference>
<evidence type="ECO:0008006" key="5">
    <source>
        <dbReference type="Google" id="ProtNLM"/>
    </source>
</evidence>
<feature type="compositionally biased region" description="Pro residues" evidence="1">
    <location>
        <begin position="30"/>
        <end position="46"/>
    </location>
</feature>
<organism evidence="3 4">
    <name type="scientific">Candidatus Alistipes avicola</name>
    <dbReference type="NCBI Taxonomy" id="2838432"/>
    <lineage>
        <taxon>Bacteria</taxon>
        <taxon>Pseudomonadati</taxon>
        <taxon>Bacteroidota</taxon>
        <taxon>Bacteroidia</taxon>
        <taxon>Bacteroidales</taxon>
        <taxon>Rikenellaceae</taxon>
        <taxon>Alistipes</taxon>
    </lineage>
</organism>
<evidence type="ECO:0000313" key="3">
    <source>
        <dbReference type="EMBL" id="HJA99237.1"/>
    </source>
</evidence>
<feature type="chain" id="PRO_5039608741" description="DUF4906 domain-containing protein" evidence="2">
    <location>
        <begin position="20"/>
        <end position="768"/>
    </location>
</feature>
<protein>
    <recommendedName>
        <fullName evidence="5">DUF4906 domain-containing protein</fullName>
    </recommendedName>
</protein>